<sequence>MEKHTPTRDWGSDKIKNARRLIWITGARGIRIARDSEANGERQR</sequence>
<gene>
    <name evidence="1" type="ORF">EYF80_065504</name>
</gene>
<proteinExistence type="predicted"/>
<name>A0A4Z2E7U1_9TELE</name>
<protein>
    <submittedName>
        <fullName evidence="1">Uncharacterized protein</fullName>
    </submittedName>
</protein>
<evidence type="ECO:0000313" key="1">
    <source>
        <dbReference type="EMBL" id="TNN24372.1"/>
    </source>
</evidence>
<dbReference type="AlphaFoldDB" id="A0A4Z2E7U1"/>
<evidence type="ECO:0000313" key="2">
    <source>
        <dbReference type="Proteomes" id="UP000314294"/>
    </source>
</evidence>
<organism evidence="1 2">
    <name type="scientific">Liparis tanakae</name>
    <name type="common">Tanaka's snailfish</name>
    <dbReference type="NCBI Taxonomy" id="230148"/>
    <lineage>
        <taxon>Eukaryota</taxon>
        <taxon>Metazoa</taxon>
        <taxon>Chordata</taxon>
        <taxon>Craniata</taxon>
        <taxon>Vertebrata</taxon>
        <taxon>Euteleostomi</taxon>
        <taxon>Actinopterygii</taxon>
        <taxon>Neopterygii</taxon>
        <taxon>Teleostei</taxon>
        <taxon>Neoteleostei</taxon>
        <taxon>Acanthomorphata</taxon>
        <taxon>Eupercaria</taxon>
        <taxon>Perciformes</taxon>
        <taxon>Cottioidei</taxon>
        <taxon>Cottales</taxon>
        <taxon>Liparidae</taxon>
        <taxon>Liparis</taxon>
    </lineage>
</organism>
<dbReference type="EMBL" id="SRLO01015550">
    <property type="protein sequence ID" value="TNN24372.1"/>
    <property type="molecule type" value="Genomic_DNA"/>
</dbReference>
<reference evidence="1 2" key="1">
    <citation type="submission" date="2019-03" db="EMBL/GenBank/DDBJ databases">
        <title>First draft genome of Liparis tanakae, snailfish: a comprehensive survey of snailfish specific genes.</title>
        <authorList>
            <person name="Kim W."/>
            <person name="Song I."/>
            <person name="Jeong J.-H."/>
            <person name="Kim D."/>
            <person name="Kim S."/>
            <person name="Ryu S."/>
            <person name="Song J.Y."/>
            <person name="Lee S.K."/>
        </authorList>
    </citation>
    <scope>NUCLEOTIDE SEQUENCE [LARGE SCALE GENOMIC DNA]</scope>
    <source>
        <tissue evidence="1">Muscle</tissue>
    </source>
</reference>
<comment type="caution">
    <text evidence="1">The sequence shown here is derived from an EMBL/GenBank/DDBJ whole genome shotgun (WGS) entry which is preliminary data.</text>
</comment>
<keyword evidence="2" id="KW-1185">Reference proteome</keyword>
<accession>A0A4Z2E7U1</accession>
<dbReference type="Proteomes" id="UP000314294">
    <property type="component" value="Unassembled WGS sequence"/>
</dbReference>